<protein>
    <submittedName>
        <fullName evidence="4">Uncharacterized protein</fullName>
    </submittedName>
</protein>
<feature type="compositionally biased region" description="Polar residues" evidence="2">
    <location>
        <begin position="172"/>
        <end position="184"/>
    </location>
</feature>
<evidence type="ECO:0000256" key="3">
    <source>
        <dbReference type="SAM" id="Phobius"/>
    </source>
</evidence>
<evidence type="ECO:0000313" key="5">
    <source>
        <dbReference type="Proteomes" id="UP000177195"/>
    </source>
</evidence>
<accession>A0A1F6XRL5</accession>
<keyword evidence="3" id="KW-1133">Transmembrane helix</keyword>
<feature type="coiled-coil region" evidence="1">
    <location>
        <begin position="42"/>
        <end position="69"/>
    </location>
</feature>
<organism evidence="4 5">
    <name type="scientific">Candidatus Nomurabacteria bacterium RIFCSPLOWO2_02_FULL_42_17</name>
    <dbReference type="NCBI Taxonomy" id="1801789"/>
    <lineage>
        <taxon>Bacteria</taxon>
        <taxon>Candidatus Nomuraibacteriota</taxon>
    </lineage>
</organism>
<proteinExistence type="predicted"/>
<evidence type="ECO:0000256" key="2">
    <source>
        <dbReference type="SAM" id="MobiDB-lite"/>
    </source>
</evidence>
<evidence type="ECO:0000256" key="1">
    <source>
        <dbReference type="SAM" id="Coils"/>
    </source>
</evidence>
<sequence>MDKIMENTNKLSPPAVILIVSVIFAIGFVVVDIKQDAQKLEKSKLETKLKQALVEAASAKAEAEKVQREVGEVSFNPPANSVLCNGKYWTPTCPTGQTYYCPPAGDAQCIVENTQPSSGLQNLKTCMEQAIQDYQKMAARAKIEQEQCEKEATSPLGSIACSIRHSPPTLSISHCTSGGTSNNQPTYSPPPTYSPLAPSGPSAFDEARSALDKIEQERRLKDLEDAEFKRQIECLQSGGSPCF</sequence>
<feature type="coiled-coil region" evidence="1">
    <location>
        <begin position="124"/>
        <end position="151"/>
    </location>
</feature>
<feature type="transmembrane region" description="Helical" evidence="3">
    <location>
        <begin position="15"/>
        <end position="33"/>
    </location>
</feature>
<keyword evidence="1" id="KW-0175">Coiled coil</keyword>
<dbReference type="EMBL" id="MFVN01000034">
    <property type="protein sequence ID" value="OGI96800.1"/>
    <property type="molecule type" value="Genomic_DNA"/>
</dbReference>
<keyword evidence="3" id="KW-0812">Transmembrane</keyword>
<name>A0A1F6XRL5_9BACT</name>
<keyword evidence="3" id="KW-0472">Membrane</keyword>
<comment type="caution">
    <text evidence="4">The sequence shown here is derived from an EMBL/GenBank/DDBJ whole genome shotgun (WGS) entry which is preliminary data.</text>
</comment>
<evidence type="ECO:0000313" key="4">
    <source>
        <dbReference type="EMBL" id="OGI96800.1"/>
    </source>
</evidence>
<gene>
    <name evidence="4" type="ORF">A3I25_01420</name>
</gene>
<dbReference type="AlphaFoldDB" id="A0A1F6XRL5"/>
<feature type="region of interest" description="Disordered" evidence="2">
    <location>
        <begin position="172"/>
        <end position="210"/>
    </location>
</feature>
<dbReference type="Proteomes" id="UP000177195">
    <property type="component" value="Unassembled WGS sequence"/>
</dbReference>
<reference evidence="4 5" key="1">
    <citation type="journal article" date="2016" name="Nat. Commun.">
        <title>Thousands of microbial genomes shed light on interconnected biogeochemical processes in an aquifer system.</title>
        <authorList>
            <person name="Anantharaman K."/>
            <person name="Brown C.T."/>
            <person name="Hug L.A."/>
            <person name="Sharon I."/>
            <person name="Castelle C.J."/>
            <person name="Probst A.J."/>
            <person name="Thomas B.C."/>
            <person name="Singh A."/>
            <person name="Wilkins M.J."/>
            <person name="Karaoz U."/>
            <person name="Brodie E.L."/>
            <person name="Williams K.H."/>
            <person name="Hubbard S.S."/>
            <person name="Banfield J.F."/>
        </authorList>
    </citation>
    <scope>NUCLEOTIDE SEQUENCE [LARGE SCALE GENOMIC DNA]</scope>
</reference>